<keyword evidence="1" id="KW-0732">Signal</keyword>
<dbReference type="EMBL" id="CP139487">
    <property type="protein sequence ID" value="WPU63542.1"/>
    <property type="molecule type" value="Genomic_DNA"/>
</dbReference>
<organism evidence="2 3">
    <name type="scientific">Peredibacter starrii</name>
    <dbReference type="NCBI Taxonomy" id="28202"/>
    <lineage>
        <taxon>Bacteria</taxon>
        <taxon>Pseudomonadati</taxon>
        <taxon>Bdellovibrionota</taxon>
        <taxon>Bacteriovoracia</taxon>
        <taxon>Bacteriovoracales</taxon>
        <taxon>Bacteriovoracaceae</taxon>
        <taxon>Peredibacter</taxon>
    </lineage>
</organism>
<dbReference type="KEGG" id="psti:SOO65_12670"/>
<evidence type="ECO:0000313" key="3">
    <source>
        <dbReference type="Proteomes" id="UP001324634"/>
    </source>
</evidence>
<dbReference type="GO" id="GO:0016301">
    <property type="term" value="F:kinase activity"/>
    <property type="evidence" value="ECO:0007669"/>
    <property type="project" value="UniProtKB-KW"/>
</dbReference>
<dbReference type="Proteomes" id="UP001324634">
    <property type="component" value="Chromosome"/>
</dbReference>
<name>A0AAX4HK15_9BACT</name>
<gene>
    <name evidence="2" type="ORF">SOO65_12670</name>
</gene>
<feature type="chain" id="PRO_5043376942" evidence="1">
    <location>
        <begin position="20"/>
        <end position="508"/>
    </location>
</feature>
<keyword evidence="3" id="KW-1185">Reference proteome</keyword>
<dbReference type="AlphaFoldDB" id="A0AAX4HK15"/>
<protein>
    <submittedName>
        <fullName evidence="2">CotH kinase family protein</fullName>
    </submittedName>
</protein>
<dbReference type="Pfam" id="PF08757">
    <property type="entry name" value="CotH"/>
    <property type="match status" value="1"/>
</dbReference>
<feature type="signal peptide" evidence="1">
    <location>
        <begin position="1"/>
        <end position="19"/>
    </location>
</feature>
<evidence type="ECO:0000313" key="2">
    <source>
        <dbReference type="EMBL" id="WPU63542.1"/>
    </source>
</evidence>
<dbReference type="RefSeq" id="WP_321390431.1">
    <property type="nucleotide sequence ID" value="NZ_CP139487.1"/>
</dbReference>
<dbReference type="InterPro" id="IPR014867">
    <property type="entry name" value="Spore_coat_CotH_CotH2/3/7"/>
</dbReference>
<evidence type="ECO:0000256" key="1">
    <source>
        <dbReference type="SAM" id="SignalP"/>
    </source>
</evidence>
<accession>A0AAX4HK15</accession>
<keyword evidence="2" id="KW-0808">Transferase</keyword>
<sequence length="508" mass="57423">MIFKHLIVLSLALSFLVSAQEEEEKKKRFPKETRERAQELVKKYARPGENVVVIVVPQEDMGKLFLEDATKREKVESKVLIVDDKSVFKGKISPGGQSTLKAETPNLRVKKLENVKGELNSIVGVENISGTTRINPLTMDEGYVATNFYQRALNNFGLVPEDFKLSAQFAKVVYVPIDESGVLLENKKVSAGLHLVNNHPVKFLSEAQSDRYSVEAVGRSRYNVENVTEKLGLKKVDPETETFSSLNSEKKTSPHRVELSWSADDAKKVELQKLLTDVYAAPLNLSGEELFTELSKKMDVDQMFRFMSLNHIMRNGDISDEYFWFTQKDKKTGKTVLRIMPQDGDDLLKGTHMFPFNPQQIGLIGRDKMKISKDFIINLEDPLFRAIKNDPYLYNKYLTSYKKVAQEFSSSDFLDKEMKALGNELKSYSTDADVLLRGASDEVGKVYDQDSFAKRIETIKVALKENADDALKRVDAEIAKSKTSANAQKIRAKRLSCFKASISKLIGK</sequence>
<keyword evidence="2" id="KW-0418">Kinase</keyword>
<proteinExistence type="predicted"/>
<reference evidence="2 3" key="1">
    <citation type="submission" date="2023-11" db="EMBL/GenBank/DDBJ databases">
        <title>Peredibacter starrii A3.12.</title>
        <authorList>
            <person name="Mitchell R.J."/>
        </authorList>
    </citation>
    <scope>NUCLEOTIDE SEQUENCE [LARGE SCALE GENOMIC DNA]</scope>
    <source>
        <strain evidence="2 3">A3.12</strain>
    </source>
</reference>